<keyword evidence="2" id="KW-1185">Reference proteome</keyword>
<reference evidence="1 2" key="1">
    <citation type="submission" date="2019-11" db="EMBL/GenBank/DDBJ databases">
        <title>Pseudomonas karstica sp. nov. and Pseudomonas spelaei sp. nov. from karst caves.</title>
        <authorList>
            <person name="Zeman M."/>
        </authorList>
    </citation>
    <scope>NUCLEOTIDE SEQUENCE [LARGE SCALE GENOMIC DNA]</scope>
    <source>
        <strain evidence="1 2">CCM 7893</strain>
    </source>
</reference>
<accession>A0A6I3WHR5</accession>
<name>A0A6I3WHR5_9PSED</name>
<sequence length="124" mass="13647">MINAQNQTIALRSQVERRIIRFPAYRNRFADRAVNDESEASSIPLQFSHGLDNCQQTLGTDLVGIAQTITVANIPRALTIVGEFLRATDPPAYGALGGLIAPYQRHLADVGRNWFHGGHANSYT</sequence>
<gene>
    <name evidence="1" type="ORF">GNF76_26150</name>
</gene>
<evidence type="ECO:0000313" key="2">
    <source>
        <dbReference type="Proteomes" id="UP000438196"/>
    </source>
</evidence>
<dbReference type="RefSeq" id="WP_155585958.1">
    <property type="nucleotide sequence ID" value="NZ_JBHSTH010000008.1"/>
</dbReference>
<evidence type="ECO:0000313" key="1">
    <source>
        <dbReference type="EMBL" id="MUF07831.1"/>
    </source>
</evidence>
<organism evidence="1 2">
    <name type="scientific">Pseudomonas spelaei</name>
    <dbReference type="NCBI Taxonomy" id="1055469"/>
    <lineage>
        <taxon>Bacteria</taxon>
        <taxon>Pseudomonadati</taxon>
        <taxon>Pseudomonadota</taxon>
        <taxon>Gammaproteobacteria</taxon>
        <taxon>Pseudomonadales</taxon>
        <taxon>Pseudomonadaceae</taxon>
        <taxon>Pseudomonas</taxon>
    </lineage>
</organism>
<comment type="caution">
    <text evidence="1">The sequence shown here is derived from an EMBL/GenBank/DDBJ whole genome shotgun (WGS) entry which is preliminary data.</text>
</comment>
<dbReference type="AlphaFoldDB" id="A0A6I3WHR5"/>
<proteinExistence type="predicted"/>
<dbReference type="Proteomes" id="UP000438196">
    <property type="component" value="Unassembled WGS sequence"/>
</dbReference>
<dbReference type="EMBL" id="WNNK01000032">
    <property type="protein sequence ID" value="MUF07831.1"/>
    <property type="molecule type" value="Genomic_DNA"/>
</dbReference>
<protein>
    <submittedName>
        <fullName evidence="1">Uncharacterized protein</fullName>
    </submittedName>
</protein>